<proteinExistence type="predicted"/>
<gene>
    <name evidence="2" type="ORF">NDES1114_LOCUS15937</name>
</gene>
<dbReference type="AlphaFoldDB" id="A0A7S1Q4Z2"/>
<feature type="region of interest" description="Disordered" evidence="1">
    <location>
        <begin position="182"/>
        <end position="226"/>
    </location>
</feature>
<dbReference type="GO" id="GO:0007034">
    <property type="term" value="P:vacuolar transport"/>
    <property type="evidence" value="ECO:0007669"/>
    <property type="project" value="InterPro"/>
</dbReference>
<feature type="region of interest" description="Disordered" evidence="1">
    <location>
        <begin position="1"/>
        <end position="20"/>
    </location>
</feature>
<accession>A0A7S1Q4Z2</accession>
<sequence>MLKNLFGGPPKKTPEEMAKEWKQQFRVESRNIDKQIRKIQREEAKCKIEAKKAAKANEPGAVRILAKEILHARQTTKRLRTTQTMLSSCAMQVQQQLQQLKVMGSLQRSNEIMSTMNNLVRVPELAATMRAMSQEMTKAGMIDEMLGDAMDDVLDDEVEEDELDDEVNKVVEEVMQAKLKGARVGSAALPEADAESEEEAEQAAASEEEEEDGDLMARYKALQGAS</sequence>
<reference evidence="2" key="1">
    <citation type="submission" date="2021-01" db="EMBL/GenBank/DDBJ databases">
        <authorList>
            <person name="Corre E."/>
            <person name="Pelletier E."/>
            <person name="Niang G."/>
            <person name="Scheremetjew M."/>
            <person name="Finn R."/>
            <person name="Kale V."/>
            <person name="Holt S."/>
            <person name="Cochrane G."/>
            <person name="Meng A."/>
            <person name="Brown T."/>
            <person name="Cohen L."/>
        </authorList>
    </citation>
    <scope>NUCLEOTIDE SEQUENCE</scope>
    <source>
        <strain evidence="2">CCAP 1951/1</strain>
    </source>
</reference>
<evidence type="ECO:0000256" key="1">
    <source>
        <dbReference type="SAM" id="MobiDB-lite"/>
    </source>
</evidence>
<evidence type="ECO:0000313" key="2">
    <source>
        <dbReference type="EMBL" id="CAD9118275.1"/>
    </source>
</evidence>
<name>A0A7S1Q4Z2_NEODS</name>
<dbReference type="Pfam" id="PF03357">
    <property type="entry name" value="Snf7"/>
    <property type="match status" value="1"/>
</dbReference>
<organism evidence="2">
    <name type="scientific">Neobodo designis</name>
    <name type="common">Flagellated protozoan</name>
    <name type="synonym">Bodo designis</name>
    <dbReference type="NCBI Taxonomy" id="312471"/>
    <lineage>
        <taxon>Eukaryota</taxon>
        <taxon>Discoba</taxon>
        <taxon>Euglenozoa</taxon>
        <taxon>Kinetoplastea</taxon>
        <taxon>Metakinetoplastina</taxon>
        <taxon>Neobodonida</taxon>
        <taxon>Neobodo</taxon>
    </lineage>
</organism>
<dbReference type="Gene3D" id="6.10.140.1230">
    <property type="match status" value="1"/>
</dbReference>
<dbReference type="EMBL" id="HBGF01024066">
    <property type="protein sequence ID" value="CAD9118275.1"/>
    <property type="molecule type" value="Transcribed_RNA"/>
</dbReference>
<feature type="compositionally biased region" description="Acidic residues" evidence="1">
    <location>
        <begin position="192"/>
        <end position="214"/>
    </location>
</feature>
<dbReference type="PANTHER" id="PTHR10476">
    <property type="entry name" value="CHARGED MULTIVESICULAR BODY PROTEIN"/>
    <property type="match status" value="1"/>
</dbReference>
<dbReference type="InterPro" id="IPR005024">
    <property type="entry name" value="Snf7_fam"/>
</dbReference>
<protein>
    <submittedName>
        <fullName evidence="2">Uncharacterized protein</fullName>
    </submittedName>
</protein>